<keyword evidence="2" id="KW-1185">Reference proteome</keyword>
<sequence>MLSRRNKFIPYISHNQGINKKSFGLQLAISPEFIKRLTSKIRKITVFEQYGNFLASYFCNALVSDEIPVQDGPGTFLRRNRQTDLSALRACELNKDKIK</sequence>
<organism evidence="1 2">
    <name type="scientific">Brachionus plicatilis</name>
    <name type="common">Marine rotifer</name>
    <name type="synonym">Brachionus muelleri</name>
    <dbReference type="NCBI Taxonomy" id="10195"/>
    <lineage>
        <taxon>Eukaryota</taxon>
        <taxon>Metazoa</taxon>
        <taxon>Spiralia</taxon>
        <taxon>Gnathifera</taxon>
        <taxon>Rotifera</taxon>
        <taxon>Eurotatoria</taxon>
        <taxon>Monogononta</taxon>
        <taxon>Pseudotrocha</taxon>
        <taxon>Ploima</taxon>
        <taxon>Brachionidae</taxon>
        <taxon>Brachionus</taxon>
    </lineage>
</organism>
<accession>A0A3M7S6U8</accession>
<reference evidence="1 2" key="1">
    <citation type="journal article" date="2018" name="Sci. Rep.">
        <title>Genomic signatures of local adaptation to the degree of environmental predictability in rotifers.</title>
        <authorList>
            <person name="Franch-Gras L."/>
            <person name="Hahn C."/>
            <person name="Garcia-Roger E.M."/>
            <person name="Carmona M.J."/>
            <person name="Serra M."/>
            <person name="Gomez A."/>
        </authorList>
    </citation>
    <scope>NUCLEOTIDE SEQUENCE [LARGE SCALE GENOMIC DNA]</scope>
    <source>
        <strain evidence="1">HYR1</strain>
    </source>
</reference>
<dbReference type="EMBL" id="REGN01001958">
    <property type="protein sequence ID" value="RNA31300.1"/>
    <property type="molecule type" value="Genomic_DNA"/>
</dbReference>
<protein>
    <submittedName>
        <fullName evidence="1">Uncharacterized protein</fullName>
    </submittedName>
</protein>
<comment type="caution">
    <text evidence="1">The sequence shown here is derived from an EMBL/GenBank/DDBJ whole genome shotgun (WGS) entry which is preliminary data.</text>
</comment>
<dbReference type="Proteomes" id="UP000276133">
    <property type="component" value="Unassembled WGS sequence"/>
</dbReference>
<dbReference type="AlphaFoldDB" id="A0A3M7S6U8"/>
<name>A0A3M7S6U8_BRAPC</name>
<evidence type="ECO:0000313" key="1">
    <source>
        <dbReference type="EMBL" id="RNA31300.1"/>
    </source>
</evidence>
<proteinExistence type="predicted"/>
<gene>
    <name evidence="1" type="ORF">BpHYR1_033895</name>
</gene>
<evidence type="ECO:0000313" key="2">
    <source>
        <dbReference type="Proteomes" id="UP000276133"/>
    </source>
</evidence>